<protein>
    <recommendedName>
        <fullName evidence="3">DNA alkylation repair protein</fullName>
    </recommendedName>
</protein>
<proteinExistence type="predicted"/>
<dbReference type="InterPro" id="IPR016024">
    <property type="entry name" value="ARM-type_fold"/>
</dbReference>
<keyword evidence="2" id="KW-1185">Reference proteome</keyword>
<comment type="caution">
    <text evidence="1">The sequence shown here is derived from an EMBL/GenBank/DDBJ whole genome shotgun (WGS) entry which is preliminary data.</text>
</comment>
<organism evidence="1 2">
    <name type="scientific">Paenibacillus agaridevorans</name>
    <dbReference type="NCBI Taxonomy" id="171404"/>
    <lineage>
        <taxon>Bacteria</taxon>
        <taxon>Bacillati</taxon>
        <taxon>Bacillota</taxon>
        <taxon>Bacilli</taxon>
        <taxon>Bacillales</taxon>
        <taxon>Paenibacillaceae</taxon>
        <taxon>Paenibacillus</taxon>
    </lineage>
</organism>
<name>A0A2R5F4J3_9BACL</name>
<evidence type="ECO:0000313" key="1">
    <source>
        <dbReference type="EMBL" id="GBG11563.1"/>
    </source>
</evidence>
<sequence>MAEPLKHIYDGLFLEGFAKRMKDAWLPFDSDRFLRQTRQGDWESLELKARMRRITESLGEALPTNYREALDVLYLVDEACTGFPYLFFPDFVEVFGRKEEDFPHSMEALERFTQRSSAEFAVRPFILDHPQEMVRQLLIWAEHPSEHVRRLASEGSRPRLPWAPALPMFKRDPLPVMPVLEKLKADPALYVRKSVANHLNDIAKDHPELVIATAKRWKGHNPLTDWIVRHACRTLIKRADPDIMELFGYTEAGMVGGRLITDASLTLSEESIVLGGEVQLRYAFTTAEREEGSEPLKLRVEYGIDFVKSSGSTSLKRFLLSDREWQGGKRVEGERTHRFADLTTRKHYAGNHVFTLWVNGIEVARSKLQVDAGEVG</sequence>
<dbReference type="Gene3D" id="1.25.40.290">
    <property type="entry name" value="ARM repeat domains"/>
    <property type="match status" value="1"/>
</dbReference>
<evidence type="ECO:0000313" key="2">
    <source>
        <dbReference type="Proteomes" id="UP000245202"/>
    </source>
</evidence>
<dbReference type="RefSeq" id="WP_108995837.1">
    <property type="nucleotide sequence ID" value="NZ_BDQX01000413.1"/>
</dbReference>
<gene>
    <name evidence="1" type="ORF">PAT3040_06389</name>
</gene>
<evidence type="ECO:0008006" key="3">
    <source>
        <dbReference type="Google" id="ProtNLM"/>
    </source>
</evidence>
<dbReference type="Proteomes" id="UP000245202">
    <property type="component" value="Unassembled WGS sequence"/>
</dbReference>
<accession>A0A2R5F4J3</accession>
<reference evidence="1 2" key="1">
    <citation type="submission" date="2017-08" db="EMBL/GenBank/DDBJ databases">
        <title>Substantial Increase in Enzyme Production by Combined Drug-Resistance Mutations in Paenibacillus agaridevorans.</title>
        <authorList>
            <person name="Tanaka Y."/>
            <person name="Funane K."/>
            <person name="Hosaka T."/>
            <person name="Shiwa Y."/>
            <person name="Fujita N."/>
            <person name="Miyazaki T."/>
            <person name="Yoshikawa H."/>
            <person name="Murakami K."/>
            <person name="Kasahara K."/>
            <person name="Inaoka T."/>
            <person name="Hiraga Y."/>
            <person name="Ochi K."/>
        </authorList>
    </citation>
    <scope>NUCLEOTIDE SEQUENCE [LARGE SCALE GENOMIC DNA]</scope>
    <source>
        <strain evidence="1 2">T-3040</strain>
    </source>
</reference>
<dbReference type="AlphaFoldDB" id="A0A2R5F4J3"/>
<dbReference type="EMBL" id="BDQX01000413">
    <property type="protein sequence ID" value="GBG11563.1"/>
    <property type="molecule type" value="Genomic_DNA"/>
</dbReference>
<dbReference type="SUPFAM" id="SSF48371">
    <property type="entry name" value="ARM repeat"/>
    <property type="match status" value="1"/>
</dbReference>